<sequence>MDVQGVRIFPSGNQTPLLSIISHFRLVLEPMAAAFSSKRRCATAVEKSNVSGDSSQSTKKSSSSGDGEGKPTGQRKKAYFICYASYGAMKHFRPRMVNDGPPSSKPDASPTPKKSRNECFLGKPKLSKTPAKEVTLPGLVRKTRGARASASSCTLKSPEFLDIIEASEEKRIPRETEGDEAAREGLATEESSNTSAEKPSSKDGSKAAEDVDLDEVDGFLNDDILVEAENIEVCLPILRGCLLSHEYATINLLLNMLICWNSALDTSCEPCYFVSLLIDICVLPEPTVFPKRVLSPEKQASVEEWASWHEVLDKLRHSIANEAKVLSSIEKLIPSSKALSSQVDFRGVKVHSRPAEVLGKFFEHADDTNVSLICLSPFVRRMIFEEFGLLLYATLGVPVGSLVKRLGELRDTLFGLQLENEKGVLDQFIKVNKLIYALELMRKELESSKKIAACLQLATDQLHAGTSSSSSEKWCSKLNFSPSYHYMLCLIVCIFLTFSFFFLGRA</sequence>
<feature type="transmembrane region" description="Helical" evidence="2">
    <location>
        <begin position="484"/>
        <end position="503"/>
    </location>
</feature>
<dbReference type="Proteomes" id="UP000327157">
    <property type="component" value="Chromosome 6"/>
</dbReference>
<reference evidence="3 4" key="3">
    <citation type="submission" date="2019-11" db="EMBL/GenBank/DDBJ databases">
        <title>A de novo genome assembly of a pear dwarfing rootstock.</title>
        <authorList>
            <person name="Wang F."/>
            <person name="Wang J."/>
            <person name="Li S."/>
            <person name="Zhang Y."/>
            <person name="Fang M."/>
            <person name="Ma L."/>
            <person name="Zhao Y."/>
            <person name="Jiang S."/>
        </authorList>
    </citation>
    <scope>NUCLEOTIDE SEQUENCE [LARGE SCALE GENOMIC DNA]</scope>
    <source>
        <strain evidence="3">S2</strain>
        <tissue evidence="3">Leaf</tissue>
    </source>
</reference>
<feature type="compositionally biased region" description="Polar residues" evidence="1">
    <location>
        <begin position="189"/>
        <end position="198"/>
    </location>
</feature>
<feature type="region of interest" description="Disordered" evidence="1">
    <location>
        <begin position="94"/>
        <end position="133"/>
    </location>
</feature>
<keyword evidence="2" id="KW-0472">Membrane</keyword>
<gene>
    <name evidence="3" type="ORF">D8674_028676</name>
</gene>
<name>A0A5N5HXV4_9ROSA</name>
<evidence type="ECO:0000313" key="3">
    <source>
        <dbReference type="EMBL" id="KAB2632429.1"/>
    </source>
</evidence>
<feature type="compositionally biased region" description="Low complexity" evidence="1">
    <location>
        <begin position="51"/>
        <end position="65"/>
    </location>
</feature>
<feature type="compositionally biased region" description="Basic and acidic residues" evidence="1">
    <location>
        <begin position="167"/>
        <end position="183"/>
    </location>
</feature>
<proteinExistence type="predicted"/>
<keyword evidence="4" id="KW-1185">Reference proteome</keyword>
<keyword evidence="2" id="KW-1133">Transmembrane helix</keyword>
<feature type="compositionally biased region" description="Basic and acidic residues" evidence="1">
    <location>
        <begin position="199"/>
        <end position="209"/>
    </location>
</feature>
<reference evidence="4" key="2">
    <citation type="submission" date="2019-10" db="EMBL/GenBank/DDBJ databases">
        <title>A de novo genome assembly of a pear dwarfing rootstock.</title>
        <authorList>
            <person name="Wang F."/>
            <person name="Wang J."/>
            <person name="Li S."/>
            <person name="Zhang Y."/>
            <person name="Fang M."/>
            <person name="Ma L."/>
            <person name="Zhao Y."/>
            <person name="Jiang S."/>
        </authorList>
    </citation>
    <scope>NUCLEOTIDE SEQUENCE [LARGE SCALE GENOMIC DNA]</scope>
</reference>
<feature type="region of interest" description="Disordered" evidence="1">
    <location>
        <begin position="45"/>
        <end position="73"/>
    </location>
</feature>
<dbReference type="AlphaFoldDB" id="A0A5N5HXV4"/>
<reference evidence="3 4" key="1">
    <citation type="submission" date="2019-09" db="EMBL/GenBank/DDBJ databases">
        <authorList>
            <person name="Ou C."/>
        </authorList>
    </citation>
    <scope>NUCLEOTIDE SEQUENCE [LARGE SCALE GENOMIC DNA]</scope>
    <source>
        <strain evidence="3">S2</strain>
        <tissue evidence="3">Leaf</tissue>
    </source>
</reference>
<accession>A0A5N5HXV4</accession>
<organism evidence="3 4">
    <name type="scientific">Pyrus ussuriensis x Pyrus communis</name>
    <dbReference type="NCBI Taxonomy" id="2448454"/>
    <lineage>
        <taxon>Eukaryota</taxon>
        <taxon>Viridiplantae</taxon>
        <taxon>Streptophyta</taxon>
        <taxon>Embryophyta</taxon>
        <taxon>Tracheophyta</taxon>
        <taxon>Spermatophyta</taxon>
        <taxon>Magnoliopsida</taxon>
        <taxon>eudicotyledons</taxon>
        <taxon>Gunneridae</taxon>
        <taxon>Pentapetalae</taxon>
        <taxon>rosids</taxon>
        <taxon>fabids</taxon>
        <taxon>Rosales</taxon>
        <taxon>Rosaceae</taxon>
        <taxon>Amygdaloideae</taxon>
        <taxon>Maleae</taxon>
        <taxon>Pyrus</taxon>
    </lineage>
</organism>
<dbReference type="EMBL" id="SMOL01000120">
    <property type="protein sequence ID" value="KAB2632429.1"/>
    <property type="molecule type" value="Genomic_DNA"/>
</dbReference>
<feature type="region of interest" description="Disordered" evidence="1">
    <location>
        <begin position="166"/>
        <end position="209"/>
    </location>
</feature>
<evidence type="ECO:0000256" key="2">
    <source>
        <dbReference type="SAM" id="Phobius"/>
    </source>
</evidence>
<protein>
    <submittedName>
        <fullName evidence="3">Uncharacterized protein</fullName>
    </submittedName>
</protein>
<evidence type="ECO:0000313" key="4">
    <source>
        <dbReference type="Proteomes" id="UP000327157"/>
    </source>
</evidence>
<keyword evidence="2" id="KW-0812">Transmembrane</keyword>
<comment type="caution">
    <text evidence="3">The sequence shown here is derived from an EMBL/GenBank/DDBJ whole genome shotgun (WGS) entry which is preliminary data.</text>
</comment>
<evidence type="ECO:0000256" key="1">
    <source>
        <dbReference type="SAM" id="MobiDB-lite"/>
    </source>
</evidence>